<dbReference type="InterPro" id="IPR011990">
    <property type="entry name" value="TPR-like_helical_dom_sf"/>
</dbReference>
<reference evidence="1" key="2">
    <citation type="submission" date="2021-08" db="EMBL/GenBank/DDBJ databases">
        <authorList>
            <person name="Tani A."/>
            <person name="Ola A."/>
            <person name="Ogura Y."/>
            <person name="Katsura K."/>
            <person name="Hayashi T."/>
        </authorList>
    </citation>
    <scope>NUCLEOTIDE SEQUENCE</scope>
    <source>
        <strain evidence="1">DSM 16372</strain>
    </source>
</reference>
<keyword evidence="2" id="KW-1185">Reference proteome</keyword>
<comment type="caution">
    <text evidence="1">The sequence shown here is derived from an EMBL/GenBank/DDBJ whole genome shotgun (WGS) entry which is preliminary data.</text>
</comment>
<organism evidence="1 2">
    <name type="scientific">Methylobacterium hispanicum</name>
    <dbReference type="NCBI Taxonomy" id="270350"/>
    <lineage>
        <taxon>Bacteria</taxon>
        <taxon>Pseudomonadati</taxon>
        <taxon>Pseudomonadota</taxon>
        <taxon>Alphaproteobacteria</taxon>
        <taxon>Hyphomicrobiales</taxon>
        <taxon>Methylobacteriaceae</taxon>
        <taxon>Methylobacterium</taxon>
    </lineage>
</organism>
<sequence>MPSILDGLPKSEAALKEIHAGSSAALGALLDAERMPPQIRARLEAMGEGLSHADILGITEAERDALLVQGIRQLQQGDVAGAQNTLTMLYQLEPGDARAVYALAATYQTQEAYRAAGRLYLVFLALDATNPQGYLRLGECFLGNGEADQAQAYLEAAKVQAAGTPEQGQVEAHADSLLSAIAARAAA</sequence>
<dbReference type="AlphaFoldDB" id="A0AAV4ZS88"/>
<gene>
    <name evidence="1" type="ORF">BHAOGJBA_4992</name>
</gene>
<dbReference type="Gene3D" id="1.25.40.10">
    <property type="entry name" value="Tetratricopeptide repeat domain"/>
    <property type="match status" value="1"/>
</dbReference>
<dbReference type="SUPFAM" id="SSF48452">
    <property type="entry name" value="TPR-like"/>
    <property type="match status" value="1"/>
</dbReference>
<reference evidence="1" key="1">
    <citation type="journal article" date="2016" name="Front. Microbiol.">
        <title>Genome Sequence of the Piezophilic, Mesophilic Sulfate-Reducing Bacterium Desulfovibrio indicus J2T.</title>
        <authorList>
            <person name="Cao J."/>
            <person name="Maignien L."/>
            <person name="Shao Z."/>
            <person name="Alain K."/>
            <person name="Jebbar M."/>
        </authorList>
    </citation>
    <scope>NUCLEOTIDE SEQUENCE</scope>
    <source>
        <strain evidence="1">DSM 16372</strain>
    </source>
</reference>
<proteinExistence type="predicted"/>
<accession>A0AAV4ZS88</accession>
<evidence type="ECO:0000313" key="1">
    <source>
        <dbReference type="EMBL" id="GJD91444.1"/>
    </source>
</evidence>
<dbReference type="RefSeq" id="WP_066927982.1">
    <property type="nucleotide sequence ID" value="NZ_BPQO01000027.1"/>
</dbReference>
<protein>
    <recommendedName>
        <fullName evidence="3">Tetratricopeptide repeat protein</fullName>
    </recommendedName>
</protein>
<evidence type="ECO:0000313" key="2">
    <source>
        <dbReference type="Proteomes" id="UP001055247"/>
    </source>
</evidence>
<dbReference type="Proteomes" id="UP001055247">
    <property type="component" value="Unassembled WGS sequence"/>
</dbReference>
<dbReference type="EMBL" id="BPQO01000027">
    <property type="protein sequence ID" value="GJD91444.1"/>
    <property type="molecule type" value="Genomic_DNA"/>
</dbReference>
<evidence type="ECO:0008006" key="3">
    <source>
        <dbReference type="Google" id="ProtNLM"/>
    </source>
</evidence>
<name>A0AAV4ZS88_9HYPH</name>